<organism evidence="1 2">
    <name type="scientific">Pandoravirus salinus</name>
    <dbReference type="NCBI Taxonomy" id="1349410"/>
    <lineage>
        <taxon>Viruses</taxon>
        <taxon>Pandoravirus</taxon>
    </lineage>
</organism>
<protein>
    <submittedName>
        <fullName evidence="1">Ankyrin repeat incomplete domain containing protein</fullName>
    </submittedName>
</protein>
<proteinExistence type="predicted"/>
<accession>S4VWT4</accession>
<dbReference type="GeneID" id="16606625"/>
<dbReference type="InterPro" id="IPR052050">
    <property type="entry name" value="SecEffector_AnkRepeat"/>
</dbReference>
<dbReference type="PANTHER" id="PTHR46586:SF3">
    <property type="entry name" value="ANKYRIN REPEAT-CONTAINING PROTEIN"/>
    <property type="match status" value="1"/>
</dbReference>
<dbReference type="PANTHER" id="PTHR46586">
    <property type="entry name" value="ANKYRIN REPEAT-CONTAINING PROTEIN"/>
    <property type="match status" value="1"/>
</dbReference>
<dbReference type="Proteomes" id="UP000204584">
    <property type="component" value="Segment"/>
</dbReference>
<keyword evidence="2" id="KW-1185">Reference proteome</keyword>
<evidence type="ECO:0000313" key="2">
    <source>
        <dbReference type="Proteomes" id="UP000204584"/>
    </source>
</evidence>
<dbReference type="KEGG" id="vg:16606625"/>
<dbReference type="Gene3D" id="1.25.40.20">
    <property type="entry name" value="Ankyrin repeat-containing domain"/>
    <property type="match status" value="1"/>
</dbReference>
<gene>
    <name evidence="1" type="ORF">psal_cds_809</name>
</gene>
<dbReference type="EMBL" id="KC977571">
    <property type="protein sequence ID" value="AGO84838.1"/>
    <property type="molecule type" value="Genomic_DNA"/>
</dbReference>
<sequence>MARLPSGANDPPPTRCKVVCAPVCPLARARTCFRLSRGHCLPSGFGKHERPSPTVFCLYARKQAQSSTASAFPSRSRPLDARACEESARTHGDAAAVSLLEYGWPSSPRVFAWCVARGSSTERLLALVLAGCPIDSPAVGMACAWSGRTDVLSLLVDLGAAHTVDARAWQVAAMRGHVDWIVGAQARGLLRPTQECARAAAWAGHTAVVTWLADECDLDDASIVSGAVAARVDVASLRQLIGSGWAATPDAVVQAARHGAIDTIAYIESVFDTSLVRACGARPFLACVEAATRGHVDCLAYLRAHGYPWDERVCAAAAANGHLDCLTYAHDHGCAWDATTCVGAAAGGHFDCLVYARENGCPWNATTCEAASGGGHLACLAYVHEAGCAWDGRTTAAAAANGHTQCLAYAHERGCPWDVSTVKAGLSGGHRDCVAYAHRHGCPCRPHKCRLFCARQRCDTDTVCGRPHVAKTPAARRREKRRTRAARKGPPPWAVACMLQNQGPEHDPWNRLLRSLAERRGVGCPAPRAVVTAFSAYND</sequence>
<evidence type="ECO:0000313" key="1">
    <source>
        <dbReference type="EMBL" id="AGO84838.1"/>
    </source>
</evidence>
<name>S4VWT4_9VIRU</name>
<dbReference type="RefSeq" id="YP_008437911.1">
    <property type="nucleotide sequence ID" value="NC_022098.1"/>
</dbReference>
<dbReference type="SUPFAM" id="SSF48403">
    <property type="entry name" value="Ankyrin repeat"/>
    <property type="match status" value="1"/>
</dbReference>
<reference evidence="1 2" key="1">
    <citation type="journal article" date="2013" name="Science">
        <title>Pandoraviruses: amoeba viruses with genomes up to 2.5 Mb reaching that of parasitic eukaryotes.</title>
        <authorList>
            <person name="Philippe N."/>
            <person name="Legendre M."/>
            <person name="Doutre G."/>
            <person name="Coute Y."/>
            <person name="Poirot O."/>
            <person name="Lescot M."/>
            <person name="Arslan D."/>
            <person name="Seltzer V."/>
            <person name="Bertaux L."/>
            <person name="Bruley C."/>
            <person name="Garin J."/>
            <person name="Claverie J.M."/>
            <person name="Abergel C."/>
        </authorList>
    </citation>
    <scope>NUCLEOTIDE SEQUENCE [LARGE SCALE GENOMIC DNA]</scope>
</reference>
<dbReference type="InterPro" id="IPR036770">
    <property type="entry name" value="Ankyrin_rpt-contain_sf"/>
</dbReference>